<evidence type="ECO:0000256" key="1">
    <source>
        <dbReference type="SAM" id="MobiDB-lite"/>
    </source>
</evidence>
<sequence>MRTGVMRLWWGLTGVAFTLLIAACEPVDPGLEATLLPMGQRAGSAGPRGGGVALSPRTSSSADPVFNPQDRSPNTNPRVVTNNVYGPGRSSDAYGRMVYHTPGLIIEQTAVGTGDYRDQYGRSVRCYGAGGGTVCR</sequence>
<evidence type="ECO:0000313" key="3">
    <source>
        <dbReference type="Proteomes" id="UP000198728"/>
    </source>
</evidence>
<organism evidence="2 3">
    <name type="scientific">Tropicimonas isoalkanivorans</name>
    <dbReference type="NCBI Taxonomy" id="441112"/>
    <lineage>
        <taxon>Bacteria</taxon>
        <taxon>Pseudomonadati</taxon>
        <taxon>Pseudomonadota</taxon>
        <taxon>Alphaproteobacteria</taxon>
        <taxon>Rhodobacterales</taxon>
        <taxon>Roseobacteraceae</taxon>
        <taxon>Tropicimonas</taxon>
    </lineage>
</organism>
<keyword evidence="3" id="KW-1185">Reference proteome</keyword>
<accession>A0A1I1IK78</accession>
<reference evidence="2 3" key="1">
    <citation type="submission" date="2016-10" db="EMBL/GenBank/DDBJ databases">
        <authorList>
            <person name="de Groot N.N."/>
        </authorList>
    </citation>
    <scope>NUCLEOTIDE SEQUENCE [LARGE SCALE GENOMIC DNA]</scope>
    <source>
        <strain evidence="2 3">DSM 19548</strain>
    </source>
</reference>
<name>A0A1I1IK78_9RHOB</name>
<dbReference type="Proteomes" id="UP000198728">
    <property type="component" value="Unassembled WGS sequence"/>
</dbReference>
<dbReference type="PROSITE" id="PS51257">
    <property type="entry name" value="PROKAR_LIPOPROTEIN"/>
    <property type="match status" value="1"/>
</dbReference>
<gene>
    <name evidence="2" type="ORF">SAMN04488094_10456</name>
</gene>
<dbReference type="AlphaFoldDB" id="A0A1I1IK78"/>
<dbReference type="EMBL" id="FOLG01000004">
    <property type="protein sequence ID" value="SFC34638.1"/>
    <property type="molecule type" value="Genomic_DNA"/>
</dbReference>
<protein>
    <submittedName>
        <fullName evidence="2">Uncharacterized protein</fullName>
    </submittedName>
</protein>
<feature type="compositionally biased region" description="Low complexity" evidence="1">
    <location>
        <begin position="73"/>
        <end position="84"/>
    </location>
</feature>
<dbReference type="STRING" id="441112.SAMN04488094_10456"/>
<dbReference type="OrthoDB" id="7867453at2"/>
<evidence type="ECO:0000313" key="2">
    <source>
        <dbReference type="EMBL" id="SFC34638.1"/>
    </source>
</evidence>
<dbReference type="RefSeq" id="WP_143089846.1">
    <property type="nucleotide sequence ID" value="NZ_FOLG01000004.1"/>
</dbReference>
<proteinExistence type="predicted"/>
<feature type="region of interest" description="Disordered" evidence="1">
    <location>
        <begin position="42"/>
        <end position="86"/>
    </location>
</feature>